<keyword evidence="1 4" id="KW-0732">Signal</keyword>
<comment type="caution">
    <text evidence="6">The sequence shown here is derived from an EMBL/GenBank/DDBJ whole genome shotgun (WGS) entry which is preliminary data.</text>
</comment>
<sequence length="110" mass="12420">MRIINLIVAAIVLLSLSGCSIYKINIRQGNIIEQKHVSQIRKGMTKAQVQYLLGKPLVNDTFGDNKWHYVNTFKSGQTGEQTRTQLFITFDNDKVINMSGDFELPEGFNG</sequence>
<keyword evidence="4" id="KW-0449">Lipoprotein</keyword>
<feature type="domain" description="Outer membrane protein assembly factor BamE" evidence="5">
    <location>
        <begin position="29"/>
        <end position="96"/>
    </location>
</feature>
<evidence type="ECO:0000313" key="7">
    <source>
        <dbReference type="Proteomes" id="UP000245790"/>
    </source>
</evidence>
<dbReference type="InterPro" id="IPR037873">
    <property type="entry name" value="BamE-like"/>
</dbReference>
<reference evidence="6 7" key="1">
    <citation type="submission" date="2018-05" db="EMBL/GenBank/DDBJ databases">
        <title>Genomic Encyclopedia of Type Strains, Phase IV (KMG-IV): sequencing the most valuable type-strain genomes for metagenomic binning, comparative biology and taxonomic classification.</title>
        <authorList>
            <person name="Goeker M."/>
        </authorList>
    </citation>
    <scope>NUCLEOTIDE SEQUENCE [LARGE SCALE GENOMIC DNA]</scope>
    <source>
        <strain evidence="6 7">DSM 25350</strain>
    </source>
</reference>
<dbReference type="PROSITE" id="PS51257">
    <property type="entry name" value="PROKAR_LIPOPROTEIN"/>
    <property type="match status" value="1"/>
</dbReference>
<comment type="subunit">
    <text evidence="4">Part of the Bam complex.</text>
</comment>
<dbReference type="Gene3D" id="3.30.1450.10">
    <property type="match status" value="1"/>
</dbReference>
<dbReference type="PANTHER" id="PTHR37482:SF1">
    <property type="entry name" value="OUTER MEMBRANE PROTEIN ASSEMBLY FACTOR BAME"/>
    <property type="match status" value="1"/>
</dbReference>
<name>A0A316FZ53_9GAMM</name>
<proteinExistence type="inferred from homology"/>
<dbReference type="AlphaFoldDB" id="A0A316FZ53"/>
<evidence type="ECO:0000256" key="3">
    <source>
        <dbReference type="ARBA" id="ARBA00023237"/>
    </source>
</evidence>
<dbReference type="OrthoDB" id="9808250at2"/>
<dbReference type="GO" id="GO:0030674">
    <property type="term" value="F:protein-macromolecule adaptor activity"/>
    <property type="evidence" value="ECO:0007669"/>
    <property type="project" value="TreeGrafter"/>
</dbReference>
<dbReference type="HAMAP" id="MF_00925">
    <property type="entry name" value="OM_assembly_BamE"/>
    <property type="match status" value="1"/>
</dbReference>
<dbReference type="Pfam" id="PF04355">
    <property type="entry name" value="BamE"/>
    <property type="match status" value="1"/>
</dbReference>
<comment type="subcellular location">
    <subcellularLocation>
        <location evidence="4">Cell outer membrane</location>
        <topology evidence="4">Lipid-anchor</topology>
    </subcellularLocation>
</comment>
<evidence type="ECO:0000313" key="6">
    <source>
        <dbReference type="EMBL" id="PWK53672.1"/>
    </source>
</evidence>
<dbReference type="RefSeq" id="WP_109761744.1">
    <property type="nucleotide sequence ID" value="NZ_QGGU01000002.1"/>
</dbReference>
<comment type="function">
    <text evidence="4">Part of the outer membrane protein assembly complex, which is involved in assembly and insertion of beta-barrel proteins into the outer membrane.</text>
</comment>
<keyword evidence="4" id="KW-0564">Palmitate</keyword>
<dbReference type="GO" id="GO:0043165">
    <property type="term" value="P:Gram-negative-bacterium-type cell outer membrane assembly"/>
    <property type="evidence" value="ECO:0007669"/>
    <property type="project" value="UniProtKB-UniRule"/>
</dbReference>
<dbReference type="GO" id="GO:0051205">
    <property type="term" value="P:protein insertion into membrane"/>
    <property type="evidence" value="ECO:0007669"/>
    <property type="project" value="UniProtKB-UniRule"/>
</dbReference>
<gene>
    <name evidence="4" type="primary">bamE</name>
    <name evidence="6" type="ORF">C8D97_10260</name>
</gene>
<dbReference type="GO" id="GO:1990063">
    <property type="term" value="C:Bam protein complex"/>
    <property type="evidence" value="ECO:0007669"/>
    <property type="project" value="TreeGrafter"/>
</dbReference>
<evidence type="ECO:0000259" key="5">
    <source>
        <dbReference type="Pfam" id="PF04355"/>
    </source>
</evidence>
<dbReference type="Proteomes" id="UP000245790">
    <property type="component" value="Unassembled WGS sequence"/>
</dbReference>
<evidence type="ECO:0000256" key="4">
    <source>
        <dbReference type="HAMAP-Rule" id="MF_00925"/>
    </source>
</evidence>
<keyword evidence="3 4" id="KW-0998">Cell outer membrane</keyword>
<organism evidence="6 7">
    <name type="scientific">Pleionea mediterranea</name>
    <dbReference type="NCBI Taxonomy" id="523701"/>
    <lineage>
        <taxon>Bacteria</taxon>
        <taxon>Pseudomonadati</taxon>
        <taxon>Pseudomonadota</taxon>
        <taxon>Gammaproteobacteria</taxon>
        <taxon>Oceanospirillales</taxon>
        <taxon>Pleioneaceae</taxon>
        <taxon>Pleionea</taxon>
    </lineage>
</organism>
<evidence type="ECO:0000256" key="2">
    <source>
        <dbReference type="ARBA" id="ARBA00023136"/>
    </source>
</evidence>
<protein>
    <recommendedName>
        <fullName evidence="4">Outer membrane protein assembly factor BamE</fullName>
    </recommendedName>
</protein>
<comment type="similarity">
    <text evidence="4">Belongs to the BamE family.</text>
</comment>
<dbReference type="InterPro" id="IPR007450">
    <property type="entry name" value="BamE_dom"/>
</dbReference>
<evidence type="ECO:0000256" key="1">
    <source>
        <dbReference type="ARBA" id="ARBA00022729"/>
    </source>
</evidence>
<dbReference type="PANTHER" id="PTHR37482">
    <property type="entry name" value="OUTER MEMBRANE PROTEIN ASSEMBLY FACTOR BAME"/>
    <property type="match status" value="1"/>
</dbReference>
<dbReference type="InterPro" id="IPR026592">
    <property type="entry name" value="BamE"/>
</dbReference>
<keyword evidence="7" id="KW-1185">Reference proteome</keyword>
<accession>A0A316FZ53</accession>
<dbReference type="EMBL" id="QGGU01000002">
    <property type="protein sequence ID" value="PWK53672.1"/>
    <property type="molecule type" value="Genomic_DNA"/>
</dbReference>
<keyword evidence="2 4" id="KW-0472">Membrane</keyword>